<dbReference type="Gene3D" id="2.40.160.20">
    <property type="match status" value="1"/>
</dbReference>
<feature type="chain" id="PRO_5010413527" evidence="3">
    <location>
        <begin position="21"/>
        <end position="184"/>
    </location>
</feature>
<dbReference type="InterPro" id="IPR000498">
    <property type="entry name" value="OmpA-like_TM_dom"/>
</dbReference>
<dbReference type="AlphaFoldDB" id="A0A0B8P5Z3"/>
<comment type="caution">
    <text evidence="5">The sequence shown here is derived from an EMBL/GenBank/DDBJ whole genome shotgun (WGS) entry which is preliminary data.</text>
</comment>
<dbReference type="GO" id="GO:0046930">
    <property type="term" value="C:pore complex"/>
    <property type="evidence" value="ECO:0007669"/>
    <property type="project" value="UniProtKB-KW"/>
</dbReference>
<evidence type="ECO:0000313" key="6">
    <source>
        <dbReference type="EMBL" id="GAM59906.1"/>
    </source>
</evidence>
<gene>
    <name evidence="5" type="ORF">JCM19231_3340</name>
    <name evidence="6" type="ORF">JCM19232_239</name>
</gene>
<evidence type="ECO:0000256" key="2">
    <source>
        <dbReference type="ARBA" id="ARBA00023114"/>
    </source>
</evidence>
<dbReference type="SUPFAM" id="SSF56925">
    <property type="entry name" value="OMPA-like"/>
    <property type="match status" value="1"/>
</dbReference>
<keyword evidence="2" id="KW-0812">Transmembrane</keyword>
<accession>A0A0B8P151</accession>
<evidence type="ECO:0000313" key="7">
    <source>
        <dbReference type="Proteomes" id="UP000031670"/>
    </source>
</evidence>
<evidence type="ECO:0000256" key="3">
    <source>
        <dbReference type="SAM" id="SignalP"/>
    </source>
</evidence>
<evidence type="ECO:0000256" key="1">
    <source>
        <dbReference type="ARBA" id="ARBA00005710"/>
    </source>
</evidence>
<reference evidence="6 7" key="2">
    <citation type="submission" date="2015-01" db="EMBL/GenBank/DDBJ databases">
        <title>Vibrio sp. C5 JCM 19232 whole genome shotgun sequence.</title>
        <authorList>
            <person name="Sawabe T."/>
            <person name="Meirelles P."/>
            <person name="Feng G."/>
            <person name="Sayaka M."/>
            <person name="Hattori M."/>
            <person name="Ohkuma M."/>
        </authorList>
    </citation>
    <scope>NUCLEOTIDE SEQUENCE [LARGE SCALE GENOMIC DNA]</scope>
    <source>
        <strain evidence="6 7">JCM19232</strain>
    </source>
</reference>
<keyword evidence="8" id="KW-1185">Reference proteome</keyword>
<dbReference type="EMBL" id="BBRZ01000084">
    <property type="protein sequence ID" value="GAM58354.1"/>
    <property type="molecule type" value="Genomic_DNA"/>
</dbReference>
<dbReference type="RefSeq" id="WP_261836055.1">
    <property type="nucleotide sequence ID" value="NZ_AP024882.1"/>
</dbReference>
<keyword evidence="2" id="KW-0813">Transport</keyword>
<dbReference type="EMBL" id="BBSA01000001">
    <property type="protein sequence ID" value="GAM59906.1"/>
    <property type="molecule type" value="Genomic_DNA"/>
</dbReference>
<dbReference type="InterPro" id="IPR011250">
    <property type="entry name" value="OMP/PagP_B-barrel"/>
</dbReference>
<proteinExistence type="inferred from homology"/>
<comment type="similarity">
    <text evidence="1">Belongs to the outer membrane OOP (TC 1.B.6) superfamily. OmpA family.</text>
</comment>
<dbReference type="Proteomes" id="UP000031671">
    <property type="component" value="Unassembled WGS sequence"/>
</dbReference>
<name>A0A0B8P5Z3_9VIBR</name>
<feature type="domain" description="Outer membrane protein OmpA-like transmembrane" evidence="4">
    <location>
        <begin position="28"/>
        <end position="168"/>
    </location>
</feature>
<sequence>MKKILLAAPLMMAISSTSIAAENATFSHFYGGVKLGSSNFGDLGSAVTDVTGVDDTVFSWSLFAGIQAYEWLALEIGYHDLGEADLKDVSGSYDAKALTFTAKASYEVAEKVSIFGKLGTQAYEWDANGEGVFEDDDGWTPHLGAGVEYQFHPNWSGAFEYTWYNDIGGPDINFFGISAMYHWR</sequence>
<keyword evidence="2" id="KW-0406">Ion transport</keyword>
<reference evidence="7 8" key="3">
    <citation type="submission" date="2015-01" db="EMBL/GenBank/DDBJ databases">
        <authorList>
            <consortium name="NBRP consortium"/>
            <person name="Sawabe T."/>
            <person name="Meirelles P."/>
            <person name="Feng G."/>
            <person name="Sayaka M."/>
            <person name="Hattori M."/>
            <person name="Ohkuma M."/>
        </authorList>
    </citation>
    <scope>NUCLEOTIDE SEQUENCE [LARGE SCALE GENOMIC DNA]</scope>
    <source>
        <strain evidence="8">JCM 19231</strain>
        <strain evidence="5">JCM19231</strain>
        <strain evidence="6 7">JCM19232</strain>
    </source>
</reference>
<protein>
    <submittedName>
        <fullName evidence="5">Outer membrane protein A</fullName>
    </submittedName>
</protein>
<keyword evidence="3" id="KW-0732">Signal</keyword>
<evidence type="ECO:0000313" key="5">
    <source>
        <dbReference type="EMBL" id="GAM58354.1"/>
    </source>
</evidence>
<organism evidence="5 8">
    <name type="scientific">Vibrio ishigakensis</name>
    <dbReference type="NCBI Taxonomy" id="1481914"/>
    <lineage>
        <taxon>Bacteria</taxon>
        <taxon>Pseudomonadati</taxon>
        <taxon>Pseudomonadota</taxon>
        <taxon>Gammaproteobacteria</taxon>
        <taxon>Vibrionales</taxon>
        <taxon>Vibrionaceae</taxon>
        <taxon>Vibrio</taxon>
    </lineage>
</organism>
<keyword evidence="2" id="KW-0626">Porin</keyword>
<dbReference type="Proteomes" id="UP000031670">
    <property type="component" value="Unassembled WGS sequence"/>
</dbReference>
<dbReference type="GO" id="GO:0015288">
    <property type="term" value="F:porin activity"/>
    <property type="evidence" value="ECO:0007669"/>
    <property type="project" value="UniProtKB-KW"/>
</dbReference>
<reference evidence="5 8" key="1">
    <citation type="submission" date="2015-01" db="EMBL/GenBank/DDBJ databases">
        <title>Vibrio sp. C1 JCM 19231 whole genome shotgun sequence.</title>
        <authorList>
            <person name="Sawabe T."/>
            <person name="Meirelles P."/>
            <person name="Feng G."/>
            <person name="Sayaka M."/>
            <person name="Hattori M."/>
            <person name="Ohkuma M."/>
        </authorList>
    </citation>
    <scope>NUCLEOTIDE SEQUENCE [LARGE SCALE GENOMIC DNA]</scope>
    <source>
        <strain evidence="8">JCM 19231</strain>
        <strain evidence="5">JCM19231</strain>
    </source>
</reference>
<accession>A0A0B8P5Z3</accession>
<evidence type="ECO:0000313" key="8">
    <source>
        <dbReference type="Proteomes" id="UP000031671"/>
    </source>
</evidence>
<evidence type="ECO:0000259" key="4">
    <source>
        <dbReference type="Pfam" id="PF01389"/>
    </source>
</evidence>
<dbReference type="Pfam" id="PF01389">
    <property type="entry name" value="OmpA_membrane"/>
    <property type="match status" value="1"/>
</dbReference>
<dbReference type="GO" id="GO:0009279">
    <property type="term" value="C:cell outer membrane"/>
    <property type="evidence" value="ECO:0007669"/>
    <property type="project" value="InterPro"/>
</dbReference>
<feature type="signal peptide" evidence="3">
    <location>
        <begin position="1"/>
        <end position="20"/>
    </location>
</feature>